<feature type="signal peptide" evidence="4">
    <location>
        <begin position="1"/>
        <end position="19"/>
    </location>
</feature>
<reference evidence="6 7" key="1">
    <citation type="submission" date="2016-12" db="EMBL/GenBank/DDBJ databases">
        <title>The genomes of Aspergillus section Nigri reveals drivers in fungal speciation.</title>
        <authorList>
            <consortium name="DOE Joint Genome Institute"/>
            <person name="Vesth T.C."/>
            <person name="Nybo J."/>
            <person name="Theobald S."/>
            <person name="Brandl J."/>
            <person name="Frisvad J.C."/>
            <person name="Nielsen K.F."/>
            <person name="Lyhne E.K."/>
            <person name="Kogle M.E."/>
            <person name="Kuo A."/>
            <person name="Riley R."/>
            <person name="Clum A."/>
            <person name="Nolan M."/>
            <person name="Lipzen A."/>
            <person name="Salamov A."/>
            <person name="Henrissat B."/>
            <person name="Wiebenga A."/>
            <person name="De Vries R.P."/>
            <person name="Grigoriev I.V."/>
            <person name="Mortensen U.H."/>
            <person name="Andersen M.R."/>
            <person name="Baker S.E."/>
        </authorList>
    </citation>
    <scope>NUCLEOTIDE SEQUENCE [LARGE SCALE GENOMIC DNA]</scope>
    <source>
        <strain evidence="6 7">IBT 23096</strain>
    </source>
</reference>
<dbReference type="InterPro" id="IPR050097">
    <property type="entry name" value="Ferredoxin-NADP_redctase_2"/>
</dbReference>
<keyword evidence="4" id="KW-0732">Signal</keyword>
<evidence type="ECO:0000256" key="1">
    <source>
        <dbReference type="ARBA" id="ARBA00009333"/>
    </source>
</evidence>
<dbReference type="GeneID" id="36559139"/>
<dbReference type="SUPFAM" id="SSF51905">
    <property type="entry name" value="FAD/NAD(P)-binding domain"/>
    <property type="match status" value="1"/>
</dbReference>
<dbReference type="Gene3D" id="3.50.50.60">
    <property type="entry name" value="FAD/NAD(P)-binding domain"/>
    <property type="match status" value="2"/>
</dbReference>
<dbReference type="GO" id="GO:0097237">
    <property type="term" value="P:cellular response to toxic substance"/>
    <property type="evidence" value="ECO:0007669"/>
    <property type="project" value="UniProtKB-ARBA"/>
</dbReference>
<proteinExistence type="inferred from homology"/>
<keyword evidence="3" id="KW-0560">Oxidoreductase</keyword>
<dbReference type="InterPro" id="IPR036188">
    <property type="entry name" value="FAD/NAD-bd_sf"/>
</dbReference>
<evidence type="ECO:0000313" key="6">
    <source>
        <dbReference type="EMBL" id="PLB53455.1"/>
    </source>
</evidence>
<feature type="domain" description="FAD/NAD(P)-binding" evidence="5">
    <location>
        <begin position="27"/>
        <end position="164"/>
    </location>
</feature>
<organism evidence="6 7">
    <name type="scientific">Aspergillus steynii IBT 23096</name>
    <dbReference type="NCBI Taxonomy" id="1392250"/>
    <lineage>
        <taxon>Eukaryota</taxon>
        <taxon>Fungi</taxon>
        <taxon>Dikarya</taxon>
        <taxon>Ascomycota</taxon>
        <taxon>Pezizomycotina</taxon>
        <taxon>Eurotiomycetes</taxon>
        <taxon>Eurotiomycetidae</taxon>
        <taxon>Eurotiales</taxon>
        <taxon>Aspergillaceae</taxon>
        <taxon>Aspergillus</taxon>
        <taxon>Aspergillus subgen. Circumdati</taxon>
    </lineage>
</organism>
<feature type="chain" id="PRO_5016321332" evidence="4">
    <location>
        <begin position="20"/>
        <end position="356"/>
    </location>
</feature>
<sequence length="356" mass="39344">MAWKYLLYLLFLTLTVALAASLPHTDYEVIVIGGGPAGLSSLSSLSRVRRRAVLFDSGEYRNAPTRNMHDVLGNDGTVPSNFRAIAHEQILKYSTATVLNKTITTVTPIADDATNTTYLNVTDSNGTVYSAHKLILGTGLIDELPDTPGFQEAWGRKFHTINTDVIAFLNGTHTPAAEAELAAKHPHWKKQLETYNIHLENATISSIERLQNGDNHRDNERRQFDIFRVHFTNGSSVIRNTFKTNYPIKQRSSIPSALSPAMKDGKIDTSDNSDMRTSYPGVYAVGDCNSDSSNNIPHAMFTGRRAVVALHVKLAEEESAAAIHKRSLPSKRAMIKAAERSIGNELEALWERTRAL</sequence>
<evidence type="ECO:0000256" key="4">
    <source>
        <dbReference type="SAM" id="SignalP"/>
    </source>
</evidence>
<dbReference type="EMBL" id="MSFO01000002">
    <property type="protein sequence ID" value="PLB53455.1"/>
    <property type="molecule type" value="Genomic_DNA"/>
</dbReference>
<comment type="similarity">
    <text evidence="1">Belongs to the class-II pyridine nucleotide-disulfide oxidoreductase family.</text>
</comment>
<keyword evidence="7" id="KW-1185">Reference proteome</keyword>
<accession>A0A2I2GKQ0</accession>
<evidence type="ECO:0000313" key="7">
    <source>
        <dbReference type="Proteomes" id="UP000234275"/>
    </source>
</evidence>
<dbReference type="InterPro" id="IPR023753">
    <property type="entry name" value="FAD/NAD-binding_dom"/>
</dbReference>
<dbReference type="PRINTS" id="PR00469">
    <property type="entry name" value="PNDRDTASEII"/>
</dbReference>
<dbReference type="RefSeq" id="XP_024708757.1">
    <property type="nucleotide sequence ID" value="XM_024851440.1"/>
</dbReference>
<protein>
    <submittedName>
        <fullName evidence="6">FAD/NAD(P)-binding domain-containing protein</fullName>
    </submittedName>
</protein>
<name>A0A2I2GKQ0_9EURO</name>
<evidence type="ECO:0000256" key="3">
    <source>
        <dbReference type="ARBA" id="ARBA00023002"/>
    </source>
</evidence>
<dbReference type="PANTHER" id="PTHR48105">
    <property type="entry name" value="THIOREDOXIN REDUCTASE 1-RELATED-RELATED"/>
    <property type="match status" value="1"/>
</dbReference>
<evidence type="ECO:0000256" key="2">
    <source>
        <dbReference type="ARBA" id="ARBA00022630"/>
    </source>
</evidence>
<keyword evidence="2" id="KW-0285">Flavoprotein</keyword>
<dbReference type="VEuPathDB" id="FungiDB:P170DRAFT_454502"/>
<dbReference type="Proteomes" id="UP000234275">
    <property type="component" value="Unassembled WGS sequence"/>
</dbReference>
<evidence type="ECO:0000259" key="5">
    <source>
        <dbReference type="Pfam" id="PF07992"/>
    </source>
</evidence>
<comment type="caution">
    <text evidence="6">The sequence shown here is derived from an EMBL/GenBank/DDBJ whole genome shotgun (WGS) entry which is preliminary data.</text>
</comment>
<gene>
    <name evidence="6" type="ORF">P170DRAFT_454502</name>
</gene>
<dbReference type="STRING" id="1392250.A0A2I2GKQ0"/>
<dbReference type="OrthoDB" id="4570620at2759"/>
<dbReference type="PRINTS" id="PR00368">
    <property type="entry name" value="FADPNR"/>
</dbReference>
<dbReference type="GO" id="GO:0016491">
    <property type="term" value="F:oxidoreductase activity"/>
    <property type="evidence" value="ECO:0007669"/>
    <property type="project" value="UniProtKB-KW"/>
</dbReference>
<dbReference type="Pfam" id="PF07992">
    <property type="entry name" value="Pyr_redox_2"/>
    <property type="match status" value="1"/>
</dbReference>
<dbReference type="AlphaFoldDB" id="A0A2I2GKQ0"/>